<protein>
    <submittedName>
        <fullName evidence="1">Phage tail protein</fullName>
    </submittedName>
</protein>
<name>A0AA44HYR8_YERMO</name>
<dbReference type="RefSeq" id="WP_050537398.1">
    <property type="nucleotide sequence ID" value="NZ_CABHYO010000041.1"/>
</dbReference>
<dbReference type="InterPro" id="IPR009678">
    <property type="entry name" value="Phage_tail_completion_R"/>
</dbReference>
<gene>
    <name evidence="1" type="ORF">HB991_02870</name>
</gene>
<comment type="caution">
    <text evidence="1">The sequence shown here is derived from an EMBL/GenBank/DDBJ whole genome shotgun (WGS) entry which is preliminary data.</text>
</comment>
<sequence>MLKPKLLRQALTDSLPLLQTNPERLKMFVDGGRIVSTLAPSLSFENQYTLTLFIEDFSSDVDYLFVPILAWLREHQPDIMATEEKRRTGFIHKVDVISDVLSDIRIDLQLTERVIVKEVDGALHVNHALEPTWPGAATRPTVIYFNGEVIP</sequence>
<dbReference type="AlphaFoldDB" id="A0AA44HYR8"/>
<evidence type="ECO:0000313" key="1">
    <source>
        <dbReference type="EMBL" id="NIL21466.1"/>
    </source>
</evidence>
<reference evidence="1" key="1">
    <citation type="submission" date="2020-03" db="EMBL/GenBank/DDBJ databases">
        <authorList>
            <person name="Kislichkina A."/>
            <person name="Dentovskaya S."/>
            <person name="Shaikhutdinov R."/>
            <person name="Ivanov S."/>
            <person name="Sizova A."/>
            <person name="Solomentsev V."/>
            <person name="Bogun A."/>
        </authorList>
    </citation>
    <scope>NUCLEOTIDE SEQUENCE</scope>
    <source>
        <strain evidence="1">SCPM-O-B-7610</strain>
    </source>
</reference>
<evidence type="ECO:0000313" key="2">
    <source>
        <dbReference type="Proteomes" id="UP000712947"/>
    </source>
</evidence>
<proteinExistence type="predicted"/>
<accession>A0AA44HYR8</accession>
<dbReference type="EMBL" id="JAASAI010000002">
    <property type="protein sequence ID" value="NIL21466.1"/>
    <property type="molecule type" value="Genomic_DNA"/>
</dbReference>
<dbReference type="Proteomes" id="UP000712947">
    <property type="component" value="Unassembled WGS sequence"/>
</dbReference>
<organism evidence="1 2">
    <name type="scientific">Yersinia mollaretii</name>
    <dbReference type="NCBI Taxonomy" id="33060"/>
    <lineage>
        <taxon>Bacteria</taxon>
        <taxon>Pseudomonadati</taxon>
        <taxon>Pseudomonadota</taxon>
        <taxon>Gammaproteobacteria</taxon>
        <taxon>Enterobacterales</taxon>
        <taxon>Yersiniaceae</taxon>
        <taxon>Yersinia</taxon>
    </lineage>
</organism>
<dbReference type="Pfam" id="PF06891">
    <property type="entry name" value="P2_Phage_GpR"/>
    <property type="match status" value="1"/>
</dbReference>